<evidence type="ECO:0000256" key="2">
    <source>
        <dbReference type="ARBA" id="ARBA00007590"/>
    </source>
</evidence>
<evidence type="ECO:0000256" key="6">
    <source>
        <dbReference type="SAM" id="Phobius"/>
    </source>
</evidence>
<dbReference type="GO" id="GO:0031966">
    <property type="term" value="C:mitochondrial membrane"/>
    <property type="evidence" value="ECO:0007669"/>
    <property type="project" value="TreeGrafter"/>
</dbReference>
<dbReference type="Gene3D" id="1.10.10.1740">
    <property type="entry name" value="Transmembrane protein 14-like"/>
    <property type="match status" value="1"/>
</dbReference>
<name>A0A8R1Y0Z4_ONCVO</name>
<dbReference type="Proteomes" id="UP000024404">
    <property type="component" value="Unassembled WGS sequence"/>
</dbReference>
<evidence type="ECO:0000256" key="3">
    <source>
        <dbReference type="ARBA" id="ARBA00022692"/>
    </source>
</evidence>
<organism evidence="7 8">
    <name type="scientific">Onchocerca volvulus</name>
    <dbReference type="NCBI Taxonomy" id="6282"/>
    <lineage>
        <taxon>Eukaryota</taxon>
        <taxon>Metazoa</taxon>
        <taxon>Ecdysozoa</taxon>
        <taxon>Nematoda</taxon>
        <taxon>Chromadorea</taxon>
        <taxon>Rhabditida</taxon>
        <taxon>Spirurina</taxon>
        <taxon>Spiruromorpha</taxon>
        <taxon>Filarioidea</taxon>
        <taxon>Onchocercidae</taxon>
        <taxon>Onchocerca</taxon>
    </lineage>
</organism>
<dbReference type="GO" id="GO:0070453">
    <property type="term" value="P:regulation of heme biosynthetic process"/>
    <property type="evidence" value="ECO:0007669"/>
    <property type="project" value="TreeGrafter"/>
</dbReference>
<evidence type="ECO:0000256" key="4">
    <source>
        <dbReference type="ARBA" id="ARBA00022989"/>
    </source>
</evidence>
<proteinExistence type="inferred from homology"/>
<dbReference type="PANTHER" id="PTHR12668:SF43">
    <property type="entry name" value="TRANSMEMBRANE PROTEIN 14 HOMOLOG"/>
    <property type="match status" value="1"/>
</dbReference>
<dbReference type="InterPro" id="IPR005349">
    <property type="entry name" value="TMEM14"/>
</dbReference>
<feature type="transmembrane region" description="Helical" evidence="6">
    <location>
        <begin position="93"/>
        <end position="111"/>
    </location>
</feature>
<evidence type="ECO:0000313" key="7">
    <source>
        <dbReference type="EnsemblMetazoa" id="OVOC852.1"/>
    </source>
</evidence>
<keyword evidence="4 6" id="KW-1133">Transmembrane helix</keyword>
<dbReference type="PANTHER" id="PTHR12668">
    <property type="entry name" value="TRANSMEMBRANE PROTEIN 14, 15"/>
    <property type="match status" value="1"/>
</dbReference>
<evidence type="ECO:0000256" key="5">
    <source>
        <dbReference type="ARBA" id="ARBA00023136"/>
    </source>
</evidence>
<keyword evidence="5 6" id="KW-0472">Membrane</keyword>
<dbReference type="EMBL" id="CMVM020000023">
    <property type="status" value="NOT_ANNOTATED_CDS"/>
    <property type="molecule type" value="Genomic_DNA"/>
</dbReference>
<keyword evidence="8" id="KW-1185">Reference proteome</keyword>
<evidence type="ECO:0000256" key="1">
    <source>
        <dbReference type="ARBA" id="ARBA00004370"/>
    </source>
</evidence>
<feature type="transmembrane region" description="Helical" evidence="6">
    <location>
        <begin position="117"/>
        <end position="135"/>
    </location>
</feature>
<evidence type="ECO:0000313" key="8">
    <source>
        <dbReference type="Proteomes" id="UP000024404"/>
    </source>
</evidence>
<evidence type="ECO:0008006" key="9">
    <source>
        <dbReference type="Google" id="ProtNLM"/>
    </source>
</evidence>
<accession>A0A8R1Y0Z4</accession>
<dbReference type="InterPro" id="IPR044890">
    <property type="entry name" value="TMEM14_sf"/>
</dbReference>
<keyword evidence="3 6" id="KW-0812">Transmembrane</keyword>
<dbReference type="AlphaFoldDB" id="A0A8R1Y0Z4"/>
<sequence>MRCESFKKCSYILFTCKSILCIAFRVRKSRWNESNIRRTTNSFSPFSISFELFPPNAAVSYSSQHAVRVALPVACKNCNRNARINIGVTMSDLVGLAYAGIIIAGGLFGYFKAGSTMSLTAGLGFGSVAGLAAYFNNNPVLLVVSSGLALIMGIRFIYSGKIMPAGIVAVLR</sequence>
<comment type="subcellular location">
    <subcellularLocation>
        <location evidence="1">Membrane</location>
    </subcellularLocation>
</comment>
<protein>
    <recommendedName>
        <fullName evidence="9">Transmembrane protein 14C</fullName>
    </recommendedName>
</protein>
<dbReference type="EnsemblMetazoa" id="OVOC852.1">
    <property type="protein sequence ID" value="OVOC852.1"/>
    <property type="gene ID" value="WBGene00237661"/>
</dbReference>
<feature type="transmembrane region" description="Helical" evidence="6">
    <location>
        <begin position="140"/>
        <end position="158"/>
    </location>
</feature>
<reference evidence="8" key="1">
    <citation type="submission" date="2013-10" db="EMBL/GenBank/DDBJ databases">
        <title>Genome sequencing of Onchocerca volvulus.</title>
        <authorList>
            <person name="Cotton J."/>
            <person name="Tsai J."/>
            <person name="Stanley E."/>
            <person name="Tracey A."/>
            <person name="Holroyd N."/>
            <person name="Lustigman S."/>
            <person name="Berriman M."/>
        </authorList>
    </citation>
    <scope>NUCLEOTIDE SEQUENCE</scope>
</reference>
<reference evidence="7" key="2">
    <citation type="submission" date="2022-06" db="UniProtKB">
        <authorList>
            <consortium name="EnsemblMetazoa"/>
        </authorList>
    </citation>
    <scope>IDENTIFICATION</scope>
</reference>
<dbReference type="Pfam" id="PF03647">
    <property type="entry name" value="Tmemb_14"/>
    <property type="match status" value="1"/>
</dbReference>
<comment type="similarity">
    <text evidence="2">Belongs to the TMEM14 family.</text>
</comment>